<accession>A0A0V1BMV6</accession>
<comment type="caution">
    <text evidence="1">The sequence shown here is derived from an EMBL/GenBank/DDBJ whole genome shotgun (WGS) entry which is preliminary data.</text>
</comment>
<dbReference type="InParanoid" id="A0A0V1BMV6"/>
<evidence type="ECO:0000313" key="1">
    <source>
        <dbReference type="EMBL" id="KRY38539.1"/>
    </source>
</evidence>
<keyword evidence="2" id="KW-1185">Reference proteome</keyword>
<dbReference type="Proteomes" id="UP000054776">
    <property type="component" value="Unassembled WGS sequence"/>
</dbReference>
<evidence type="ECO:0000313" key="2">
    <source>
        <dbReference type="Proteomes" id="UP000054776"/>
    </source>
</evidence>
<dbReference type="AlphaFoldDB" id="A0A0V1BMV6"/>
<name>A0A0V1BMV6_TRISP</name>
<dbReference type="EMBL" id="JYDH01000024">
    <property type="protein sequence ID" value="KRY38539.1"/>
    <property type="molecule type" value="Genomic_DNA"/>
</dbReference>
<sequence length="69" mass="8113">MNISYVFHPTLLNWAHLNCKPERLHLLAYSPRMIRLPLQVLELPQQPPVEYEQANETETSKCLKKLNVD</sequence>
<proteinExistence type="predicted"/>
<gene>
    <name evidence="1" type="ORF">T01_10568</name>
</gene>
<reference evidence="1 2" key="1">
    <citation type="submission" date="2015-01" db="EMBL/GenBank/DDBJ databases">
        <title>Evolution of Trichinella species and genotypes.</title>
        <authorList>
            <person name="Korhonen P.K."/>
            <person name="Edoardo P."/>
            <person name="Giuseppe L.R."/>
            <person name="Gasser R.B."/>
        </authorList>
    </citation>
    <scope>NUCLEOTIDE SEQUENCE [LARGE SCALE GENOMIC DNA]</scope>
    <source>
        <strain evidence="1">ISS3</strain>
    </source>
</reference>
<protein>
    <submittedName>
        <fullName evidence="1">Uncharacterized protein</fullName>
    </submittedName>
</protein>
<organism evidence="1 2">
    <name type="scientific">Trichinella spiralis</name>
    <name type="common">Trichina worm</name>
    <dbReference type="NCBI Taxonomy" id="6334"/>
    <lineage>
        <taxon>Eukaryota</taxon>
        <taxon>Metazoa</taxon>
        <taxon>Ecdysozoa</taxon>
        <taxon>Nematoda</taxon>
        <taxon>Enoplea</taxon>
        <taxon>Dorylaimia</taxon>
        <taxon>Trichinellida</taxon>
        <taxon>Trichinellidae</taxon>
        <taxon>Trichinella</taxon>
    </lineage>
</organism>